<dbReference type="InterPro" id="IPR009006">
    <property type="entry name" value="Ala_racemase/Decarboxylase_C"/>
</dbReference>
<proteinExistence type="inferred from homology"/>
<name>A0A6C0H1W8_9ZZZZ</name>
<evidence type="ECO:0000256" key="4">
    <source>
        <dbReference type="ARBA" id="ARBA00023239"/>
    </source>
</evidence>
<dbReference type="GO" id="GO:0005737">
    <property type="term" value="C:cytoplasm"/>
    <property type="evidence" value="ECO:0007669"/>
    <property type="project" value="TreeGrafter"/>
</dbReference>
<sequence>MTEYVSKTEPVKNTDNRIVSSEIKFTEIKSLDNSLFQKYDVKLYGSDRDTYDIINDFLEDNQSERAFYIIDLGELTASYSNWMRLLPDVKPYYAVKCNPNPVILEALASLGANFDCASENEMKTIIEITKDPSRIIFANPCKMSSQIRYARANDVDMMTFDCEEELYKIKLYHPYAKLVLRLAVDDSKSKCKFNKKFGCKLEQVEGLLCIAKTLKLDVNGFSFHVGSGCSSADNFYEAIRYCRTATDIAIKMGIQINMIDIGGGFPGLDREVNFEDIAKRVNDGIADFFGDEMLAKELDKGGIQFIAEPGRFFAEKTHTLVLNVIGKKNVVDDITGENVIVYYLNDGIYGSFGCIYFDHSHPVILPFNERNNKVHRSRIFGPTCDSIDLIAEDIMLPELAIGEWVYVENFGAYTVASSSNFNGFKTNVFKYIFRS</sequence>
<dbReference type="SUPFAM" id="SSF50621">
    <property type="entry name" value="Alanine racemase C-terminal domain-like"/>
    <property type="match status" value="1"/>
</dbReference>
<evidence type="ECO:0000256" key="2">
    <source>
        <dbReference type="ARBA" id="ARBA00008872"/>
    </source>
</evidence>
<dbReference type="EC" id="4.1.1.17" evidence="6"/>
<evidence type="ECO:0000256" key="5">
    <source>
        <dbReference type="ARBA" id="ARBA00034115"/>
    </source>
</evidence>
<dbReference type="PRINTS" id="PR01179">
    <property type="entry name" value="ODADCRBXLASE"/>
</dbReference>
<comment type="similarity">
    <text evidence="2">Belongs to the Orn/Lys/Arg decarboxylase class-II family.</text>
</comment>
<evidence type="ECO:0000256" key="3">
    <source>
        <dbReference type="ARBA" id="ARBA00022898"/>
    </source>
</evidence>
<keyword evidence="3" id="KW-0663">Pyridoxal phosphate</keyword>
<evidence type="ECO:0000313" key="9">
    <source>
        <dbReference type="EMBL" id="QHT74554.1"/>
    </source>
</evidence>
<dbReference type="Gene3D" id="3.20.20.10">
    <property type="entry name" value="Alanine racemase"/>
    <property type="match status" value="1"/>
</dbReference>
<dbReference type="InterPro" id="IPR002433">
    <property type="entry name" value="Orn_de-COase"/>
</dbReference>
<evidence type="ECO:0000256" key="7">
    <source>
        <dbReference type="ARBA" id="ARBA00049127"/>
    </source>
</evidence>
<dbReference type="EMBL" id="MN739851">
    <property type="protein sequence ID" value="QHT74554.1"/>
    <property type="molecule type" value="Genomic_DNA"/>
</dbReference>
<organism evidence="9">
    <name type="scientific">viral metagenome</name>
    <dbReference type="NCBI Taxonomy" id="1070528"/>
    <lineage>
        <taxon>unclassified sequences</taxon>
        <taxon>metagenomes</taxon>
        <taxon>organismal metagenomes</taxon>
    </lineage>
</organism>
<dbReference type="InterPro" id="IPR022644">
    <property type="entry name" value="De-COase2_N"/>
</dbReference>
<dbReference type="PANTHER" id="PTHR11482:SF6">
    <property type="entry name" value="ORNITHINE DECARBOXYLASE 1-RELATED"/>
    <property type="match status" value="1"/>
</dbReference>
<comment type="catalytic activity">
    <reaction evidence="7">
        <text>L-ornithine + H(+) = putrescine + CO2</text>
        <dbReference type="Rhea" id="RHEA:22964"/>
        <dbReference type="ChEBI" id="CHEBI:15378"/>
        <dbReference type="ChEBI" id="CHEBI:16526"/>
        <dbReference type="ChEBI" id="CHEBI:46911"/>
        <dbReference type="ChEBI" id="CHEBI:326268"/>
        <dbReference type="EC" id="4.1.1.17"/>
    </reaction>
</comment>
<evidence type="ECO:0000259" key="8">
    <source>
        <dbReference type="Pfam" id="PF02784"/>
    </source>
</evidence>
<dbReference type="AlphaFoldDB" id="A0A6C0H1W8"/>
<comment type="cofactor">
    <cofactor evidence="1">
        <name>pyridoxal 5'-phosphate</name>
        <dbReference type="ChEBI" id="CHEBI:597326"/>
    </cofactor>
</comment>
<keyword evidence="4" id="KW-0456">Lyase</keyword>
<dbReference type="Gene3D" id="2.40.37.10">
    <property type="entry name" value="Lyase, Ornithine Decarboxylase, Chain A, domain 1"/>
    <property type="match status" value="1"/>
</dbReference>
<dbReference type="SUPFAM" id="SSF51419">
    <property type="entry name" value="PLP-binding barrel"/>
    <property type="match status" value="1"/>
</dbReference>
<dbReference type="GO" id="GO:0004586">
    <property type="term" value="F:ornithine decarboxylase activity"/>
    <property type="evidence" value="ECO:0007669"/>
    <property type="project" value="UniProtKB-EC"/>
</dbReference>
<protein>
    <recommendedName>
        <fullName evidence="6">ornithine decarboxylase</fullName>
        <ecNumber evidence="6">4.1.1.17</ecNumber>
    </recommendedName>
</protein>
<feature type="domain" description="Orn/DAP/Arg decarboxylase 2 N-terminal" evidence="8">
    <location>
        <begin position="73"/>
        <end position="314"/>
    </location>
</feature>
<dbReference type="InterPro" id="IPR022653">
    <property type="entry name" value="De-COase2_pyr-phos_BS"/>
</dbReference>
<reference evidence="9" key="1">
    <citation type="journal article" date="2020" name="Nature">
        <title>Giant virus diversity and host interactions through global metagenomics.</title>
        <authorList>
            <person name="Schulz F."/>
            <person name="Roux S."/>
            <person name="Paez-Espino D."/>
            <person name="Jungbluth S."/>
            <person name="Walsh D.A."/>
            <person name="Denef V.J."/>
            <person name="McMahon K.D."/>
            <person name="Konstantinidis K.T."/>
            <person name="Eloe-Fadrosh E.A."/>
            <person name="Kyrpides N.C."/>
            <person name="Woyke T."/>
        </authorList>
    </citation>
    <scope>NUCLEOTIDE SEQUENCE</scope>
    <source>
        <strain evidence="9">GVMAG-M-3300023179-59</strain>
    </source>
</reference>
<dbReference type="CDD" id="cd00622">
    <property type="entry name" value="PLPDE_III_ODC"/>
    <property type="match status" value="1"/>
</dbReference>
<dbReference type="Pfam" id="PF02784">
    <property type="entry name" value="Orn_Arg_deC_N"/>
    <property type="match status" value="1"/>
</dbReference>
<dbReference type="PROSITE" id="PS00878">
    <property type="entry name" value="ODR_DC_2_1"/>
    <property type="match status" value="1"/>
</dbReference>
<dbReference type="GO" id="GO:0033387">
    <property type="term" value="P:putrescine biosynthetic process from arginine, via ornithine"/>
    <property type="evidence" value="ECO:0007669"/>
    <property type="project" value="TreeGrafter"/>
</dbReference>
<dbReference type="InterPro" id="IPR029066">
    <property type="entry name" value="PLP-binding_barrel"/>
</dbReference>
<dbReference type="PANTHER" id="PTHR11482">
    <property type="entry name" value="ARGININE/DIAMINOPIMELATE/ORNITHINE DECARBOXYLASE"/>
    <property type="match status" value="1"/>
</dbReference>
<comment type="pathway">
    <text evidence="5">Amine and polyamine biosynthesis; putrescine biosynthesis via L-ornithine pathway; putrescine from L-ornithine: step 1/1.</text>
</comment>
<evidence type="ECO:0000256" key="1">
    <source>
        <dbReference type="ARBA" id="ARBA00001933"/>
    </source>
</evidence>
<dbReference type="PRINTS" id="PR01182">
    <property type="entry name" value="ORNDCRBXLASE"/>
</dbReference>
<evidence type="ECO:0000256" key="6">
    <source>
        <dbReference type="ARBA" id="ARBA00034138"/>
    </source>
</evidence>
<dbReference type="FunFam" id="3.20.20.10:FF:000005">
    <property type="entry name" value="Ornithine decarboxylase"/>
    <property type="match status" value="1"/>
</dbReference>
<accession>A0A6C0H1W8</accession>
<dbReference type="InterPro" id="IPR000183">
    <property type="entry name" value="Orn/DAP/Arg_de-COase"/>
</dbReference>